<comment type="caution">
    <text evidence="2">The sequence shown here is derived from an EMBL/GenBank/DDBJ whole genome shotgun (WGS) entry which is preliminary data.</text>
</comment>
<organism evidence="2 3">
    <name type="scientific">Amphibalanus amphitrite</name>
    <name type="common">Striped barnacle</name>
    <name type="synonym">Balanus amphitrite</name>
    <dbReference type="NCBI Taxonomy" id="1232801"/>
    <lineage>
        <taxon>Eukaryota</taxon>
        <taxon>Metazoa</taxon>
        <taxon>Ecdysozoa</taxon>
        <taxon>Arthropoda</taxon>
        <taxon>Crustacea</taxon>
        <taxon>Multicrustacea</taxon>
        <taxon>Cirripedia</taxon>
        <taxon>Thoracica</taxon>
        <taxon>Thoracicalcarea</taxon>
        <taxon>Balanomorpha</taxon>
        <taxon>Balanoidea</taxon>
        <taxon>Balanidae</taxon>
        <taxon>Amphibalaninae</taxon>
        <taxon>Amphibalanus</taxon>
    </lineage>
</organism>
<evidence type="ECO:0000256" key="1">
    <source>
        <dbReference type="SAM" id="MobiDB-lite"/>
    </source>
</evidence>
<sequence length="264" mass="29443">MVLEDVNVKQLVSVPTRPVSGTALDHVIVRASDAVTTATVVPCSWSDHDIVIAETPLTKERRRPAEITVRSTRSLVPDSLCMELLLSDWDAVYSAAEPAAKWQAWLAVWTPVLDRHMPVVTIRPRHPPCPWLTDNEEVRALMRERDLARAAQRDNPTPETTGDYRRCRNGVKQAIGRAKANFFVSSYRYARKTTWKDIRRFLIAPKGGLTPTDAAGVEAGWADRLNGYFASVGPRVAAELEATQRDSEPLPPRPPRVVAGAYRQ</sequence>
<dbReference type="OrthoDB" id="6340572at2759"/>
<dbReference type="EMBL" id="VIIS01000466">
    <property type="protein sequence ID" value="KAF0308762.1"/>
    <property type="molecule type" value="Genomic_DNA"/>
</dbReference>
<evidence type="ECO:0000313" key="3">
    <source>
        <dbReference type="Proteomes" id="UP000440578"/>
    </source>
</evidence>
<evidence type="ECO:0008006" key="4">
    <source>
        <dbReference type="Google" id="ProtNLM"/>
    </source>
</evidence>
<dbReference type="PANTHER" id="PTHR47510:SF3">
    <property type="entry name" value="ENDO_EXONUCLEASE_PHOSPHATASE DOMAIN-CONTAINING PROTEIN"/>
    <property type="match status" value="1"/>
</dbReference>
<protein>
    <recommendedName>
        <fullName evidence="4">Endonuclease/exonuclease/phosphatase domain-containing protein</fullName>
    </recommendedName>
</protein>
<evidence type="ECO:0000313" key="2">
    <source>
        <dbReference type="EMBL" id="KAF0308762.1"/>
    </source>
</evidence>
<accession>A0A6A4X3A3</accession>
<dbReference type="AlphaFoldDB" id="A0A6A4X3A3"/>
<reference evidence="2 3" key="1">
    <citation type="submission" date="2019-07" db="EMBL/GenBank/DDBJ databases">
        <title>Draft genome assembly of a fouling barnacle, Amphibalanus amphitrite (Darwin, 1854): The first reference genome for Thecostraca.</title>
        <authorList>
            <person name="Kim W."/>
        </authorList>
    </citation>
    <scope>NUCLEOTIDE SEQUENCE [LARGE SCALE GENOMIC DNA]</scope>
    <source>
        <strain evidence="2">SNU_AA5</strain>
        <tissue evidence="2">Soma without cirri and trophi</tissue>
    </source>
</reference>
<gene>
    <name evidence="2" type="ORF">FJT64_020079</name>
</gene>
<proteinExistence type="predicted"/>
<keyword evidence="3" id="KW-1185">Reference proteome</keyword>
<dbReference type="Proteomes" id="UP000440578">
    <property type="component" value="Unassembled WGS sequence"/>
</dbReference>
<name>A0A6A4X3A3_AMPAM</name>
<feature type="region of interest" description="Disordered" evidence="1">
    <location>
        <begin position="241"/>
        <end position="264"/>
    </location>
</feature>
<dbReference type="PANTHER" id="PTHR47510">
    <property type="entry name" value="REVERSE TRANSCRIPTASE DOMAIN-CONTAINING PROTEIN"/>
    <property type="match status" value="1"/>
</dbReference>